<accession>A0A2A2KBI6</accession>
<proteinExistence type="predicted"/>
<gene>
    <name evidence="1" type="ORF">WR25_15765</name>
</gene>
<name>A0A2A2KBI6_9BILA</name>
<dbReference type="EMBL" id="LIAE01009089">
    <property type="protein sequence ID" value="PAV71295.1"/>
    <property type="molecule type" value="Genomic_DNA"/>
</dbReference>
<evidence type="ECO:0000313" key="1">
    <source>
        <dbReference type="EMBL" id="PAV71295.1"/>
    </source>
</evidence>
<dbReference type="AlphaFoldDB" id="A0A2A2KBI6"/>
<reference evidence="1 2" key="1">
    <citation type="journal article" date="2017" name="Curr. Biol.">
        <title>Genome architecture and evolution of a unichromosomal asexual nematode.</title>
        <authorList>
            <person name="Fradin H."/>
            <person name="Zegar C."/>
            <person name="Gutwein M."/>
            <person name="Lucas J."/>
            <person name="Kovtun M."/>
            <person name="Corcoran D."/>
            <person name="Baugh L.R."/>
            <person name="Kiontke K."/>
            <person name="Gunsalus K."/>
            <person name="Fitch D.H."/>
            <person name="Piano F."/>
        </authorList>
    </citation>
    <scope>NUCLEOTIDE SEQUENCE [LARGE SCALE GENOMIC DNA]</scope>
    <source>
        <strain evidence="1">PF1309</strain>
    </source>
</reference>
<protein>
    <submittedName>
        <fullName evidence="1">Uncharacterized protein</fullName>
    </submittedName>
</protein>
<sequence>MLQAFQHIGLQSLGALGQAGQAALPIDGDEAGAVGKCAVLGRRHRHRHAQAAFVEPVAEHFQHHGHDRRVLEQPLTRTCAAQCLERLGGDYLALAGVPGHADLVQGLAPRQPWRAVDLSQLCLPILGIGLAHLALVDASRRGLAGRQRLAVAVEQLDHQGRDGASIKNQRIEAHEHHQLALWQLEGGDIPGRPGQIEQRMGIVLATDLELRLNLLGRQPVQVDHLQVDLHLVAYRLGQCLGIDAGAQAVVAAHHVREAAAQQRQVHAPAILAEFLHGHAAQRQMLATPQQVGLLQSVQWSIPARRNRQWLVQRARVGSHRLSQGDEALEQCLDPVSGQCVQAHVPIDQQATVGPRHLCVQGHLRALGDHPVHRPEHPVHPLGEQLAARQVQPCGEHHRCQLRRTVMARQVAHQVHARIGAVRQALHQLPMQVPAQRGKAGDTREVDVHQHQVGELANDALYRFQQWFAPEYRDVQAQAPIAGVLTQGGGEQPEHQRRRGDPLCARRVLQGTILRRFKASGKALAACRPRREQGQRGRWGDLRQACSPPCPVAAAGGTQVGIGTHLVQPVEVVRRGRQNAFRRIVQASQVFHQHPEARRVHRDHVGVHVQPAGIARQQAQAEARTLASTQVQALVAPLATFLQQAPLHGWTIQIAEILQLQMGALCFVDGLQPLPVDAQAQHRMRPVQRLKCAGKARHIDGPAIELGVQVRADATQCRMCIPPDPTGGLHRS</sequence>
<dbReference type="Proteomes" id="UP000218231">
    <property type="component" value="Unassembled WGS sequence"/>
</dbReference>
<organism evidence="1 2">
    <name type="scientific">Diploscapter pachys</name>
    <dbReference type="NCBI Taxonomy" id="2018661"/>
    <lineage>
        <taxon>Eukaryota</taxon>
        <taxon>Metazoa</taxon>
        <taxon>Ecdysozoa</taxon>
        <taxon>Nematoda</taxon>
        <taxon>Chromadorea</taxon>
        <taxon>Rhabditida</taxon>
        <taxon>Rhabditina</taxon>
        <taxon>Rhabditomorpha</taxon>
        <taxon>Rhabditoidea</taxon>
        <taxon>Rhabditidae</taxon>
        <taxon>Diploscapter</taxon>
    </lineage>
</organism>
<comment type="caution">
    <text evidence="1">The sequence shown here is derived from an EMBL/GenBank/DDBJ whole genome shotgun (WGS) entry which is preliminary data.</text>
</comment>
<evidence type="ECO:0000313" key="2">
    <source>
        <dbReference type="Proteomes" id="UP000218231"/>
    </source>
</evidence>
<keyword evidence="2" id="KW-1185">Reference proteome</keyword>